<dbReference type="EMBL" id="JBHSPA010000076">
    <property type="protein sequence ID" value="MFC5832290.1"/>
    <property type="molecule type" value="Genomic_DNA"/>
</dbReference>
<keyword evidence="1" id="KW-0418">Kinase</keyword>
<reference evidence="2" key="1">
    <citation type="journal article" date="2019" name="Int. J. Syst. Evol. Microbiol.">
        <title>The Global Catalogue of Microorganisms (GCM) 10K type strain sequencing project: providing services to taxonomists for standard genome sequencing and annotation.</title>
        <authorList>
            <consortium name="The Broad Institute Genomics Platform"/>
            <consortium name="The Broad Institute Genome Sequencing Center for Infectious Disease"/>
            <person name="Wu L."/>
            <person name="Ma J."/>
        </authorList>
    </citation>
    <scope>NUCLEOTIDE SEQUENCE [LARGE SCALE GENOMIC DNA]</scope>
    <source>
        <strain evidence="2">CCUG 53903</strain>
    </source>
</reference>
<sequence length="175" mass="18572">MTGRPSLGLRARLLFAFALLCVVTAAAVAGGIYVQARNDILQRAQDAAVLAMKSRLEALFPLRSATPDPAELNEIARTATDPCSFAVAIYHEAHSPAGQLGCGRPGGNAPNLDLGVIPAELRRAVADGDIAWQRVRWQGAPFLVIGTPLLIIEQDGTTRMSGIEVYTARSLGPEQ</sequence>
<proteinExistence type="predicted"/>
<organism evidence="1 2">
    <name type="scientific">Nonomuraea insulae</name>
    <dbReference type="NCBI Taxonomy" id="1616787"/>
    <lineage>
        <taxon>Bacteria</taxon>
        <taxon>Bacillati</taxon>
        <taxon>Actinomycetota</taxon>
        <taxon>Actinomycetes</taxon>
        <taxon>Streptosporangiales</taxon>
        <taxon>Streptosporangiaceae</taxon>
        <taxon>Nonomuraea</taxon>
    </lineage>
</organism>
<evidence type="ECO:0000313" key="2">
    <source>
        <dbReference type="Proteomes" id="UP001596058"/>
    </source>
</evidence>
<comment type="caution">
    <text evidence="1">The sequence shown here is derived from an EMBL/GenBank/DDBJ whole genome shotgun (WGS) entry which is preliminary data.</text>
</comment>
<dbReference type="Proteomes" id="UP001596058">
    <property type="component" value="Unassembled WGS sequence"/>
</dbReference>
<accession>A0ABW1D503</accession>
<evidence type="ECO:0000313" key="1">
    <source>
        <dbReference type="EMBL" id="MFC5832290.1"/>
    </source>
</evidence>
<keyword evidence="1" id="KW-0808">Transferase</keyword>
<gene>
    <name evidence="1" type="ORF">ACFPZ3_51290</name>
</gene>
<name>A0ABW1D503_9ACTN</name>
<feature type="non-terminal residue" evidence="1">
    <location>
        <position position="175"/>
    </location>
</feature>
<dbReference type="GO" id="GO:0016301">
    <property type="term" value="F:kinase activity"/>
    <property type="evidence" value="ECO:0007669"/>
    <property type="project" value="UniProtKB-KW"/>
</dbReference>
<protein>
    <submittedName>
        <fullName evidence="1">Two-component sensor histidine kinase</fullName>
    </submittedName>
</protein>
<keyword evidence="2" id="KW-1185">Reference proteome</keyword>